<dbReference type="SUPFAM" id="SSF161098">
    <property type="entry name" value="MetI-like"/>
    <property type="match status" value="1"/>
</dbReference>
<comment type="subcellular location">
    <subcellularLocation>
        <location evidence="1 7">Cell membrane</location>
        <topology evidence="1 7">Multi-pass membrane protein</topology>
    </subcellularLocation>
</comment>
<evidence type="ECO:0000313" key="10">
    <source>
        <dbReference type="Proteomes" id="UP001240171"/>
    </source>
</evidence>
<accession>A0ABT9CFI9</accession>
<evidence type="ECO:0000256" key="3">
    <source>
        <dbReference type="ARBA" id="ARBA00022475"/>
    </source>
</evidence>
<keyword evidence="10" id="KW-1185">Reference proteome</keyword>
<evidence type="ECO:0000256" key="4">
    <source>
        <dbReference type="ARBA" id="ARBA00022692"/>
    </source>
</evidence>
<feature type="transmembrane region" description="Helical" evidence="7">
    <location>
        <begin position="12"/>
        <end position="31"/>
    </location>
</feature>
<feature type="transmembrane region" description="Helical" evidence="7">
    <location>
        <begin position="134"/>
        <end position="156"/>
    </location>
</feature>
<proteinExistence type="inferred from homology"/>
<comment type="similarity">
    <text evidence="7">Belongs to the binding-protein-dependent transport system permease family.</text>
</comment>
<keyword evidence="2 7" id="KW-0813">Transport</keyword>
<comment type="caution">
    <text evidence="9">The sequence shown here is derived from an EMBL/GenBank/DDBJ whole genome shotgun (WGS) entry which is preliminary data.</text>
</comment>
<dbReference type="Proteomes" id="UP001240171">
    <property type="component" value="Unassembled WGS sequence"/>
</dbReference>
<dbReference type="EMBL" id="JAUQTB010000011">
    <property type="protein sequence ID" value="MDO7908025.1"/>
    <property type="molecule type" value="Genomic_DNA"/>
</dbReference>
<evidence type="ECO:0000313" key="9">
    <source>
        <dbReference type="EMBL" id="MDO7908025.1"/>
    </source>
</evidence>
<keyword evidence="6 7" id="KW-0472">Membrane</keyword>
<dbReference type="RefSeq" id="WP_305025243.1">
    <property type="nucleotide sequence ID" value="NZ_JAUQTB010000011.1"/>
</dbReference>
<keyword evidence="5 7" id="KW-1133">Transmembrane helix</keyword>
<dbReference type="InterPro" id="IPR000515">
    <property type="entry name" value="MetI-like"/>
</dbReference>
<feature type="domain" description="ABC transmembrane type-1" evidence="8">
    <location>
        <begin position="66"/>
        <end position="257"/>
    </location>
</feature>
<evidence type="ECO:0000256" key="1">
    <source>
        <dbReference type="ARBA" id="ARBA00004651"/>
    </source>
</evidence>
<evidence type="ECO:0000256" key="2">
    <source>
        <dbReference type="ARBA" id="ARBA00022448"/>
    </source>
</evidence>
<evidence type="ECO:0000259" key="8">
    <source>
        <dbReference type="PROSITE" id="PS50928"/>
    </source>
</evidence>
<feature type="transmembrane region" description="Helical" evidence="7">
    <location>
        <begin position="233"/>
        <end position="257"/>
    </location>
</feature>
<evidence type="ECO:0000256" key="6">
    <source>
        <dbReference type="ARBA" id="ARBA00023136"/>
    </source>
</evidence>
<dbReference type="PANTHER" id="PTHR43744:SF12">
    <property type="entry name" value="ABC TRANSPORTER PERMEASE PROTEIN MG189-RELATED"/>
    <property type="match status" value="1"/>
</dbReference>
<dbReference type="PANTHER" id="PTHR43744">
    <property type="entry name" value="ABC TRANSPORTER PERMEASE PROTEIN MG189-RELATED-RELATED"/>
    <property type="match status" value="1"/>
</dbReference>
<evidence type="ECO:0000256" key="5">
    <source>
        <dbReference type="ARBA" id="ARBA00022989"/>
    </source>
</evidence>
<keyword evidence="4 7" id="KW-0812">Transmembrane</keyword>
<dbReference type="PROSITE" id="PS50928">
    <property type="entry name" value="ABC_TM1"/>
    <property type="match status" value="1"/>
</dbReference>
<dbReference type="CDD" id="cd06261">
    <property type="entry name" value="TM_PBP2"/>
    <property type="match status" value="1"/>
</dbReference>
<dbReference type="Pfam" id="PF00528">
    <property type="entry name" value="BPD_transp_1"/>
    <property type="match status" value="1"/>
</dbReference>
<organism evidence="9 10">
    <name type="scientific">Paenibacillus lacisoli</name>
    <dbReference type="NCBI Taxonomy" id="3064525"/>
    <lineage>
        <taxon>Bacteria</taxon>
        <taxon>Bacillati</taxon>
        <taxon>Bacillota</taxon>
        <taxon>Bacilli</taxon>
        <taxon>Bacillales</taxon>
        <taxon>Paenibacillaceae</taxon>
        <taxon>Paenibacillus</taxon>
    </lineage>
</organism>
<feature type="transmembrane region" description="Helical" evidence="7">
    <location>
        <begin position="103"/>
        <end position="122"/>
    </location>
</feature>
<dbReference type="InterPro" id="IPR035906">
    <property type="entry name" value="MetI-like_sf"/>
</dbReference>
<name>A0ABT9CFI9_9BACL</name>
<gene>
    <name evidence="9" type="ORF">Q5741_16555</name>
</gene>
<evidence type="ECO:0000256" key="7">
    <source>
        <dbReference type="RuleBase" id="RU363032"/>
    </source>
</evidence>
<keyword evidence="3" id="KW-1003">Cell membrane</keyword>
<dbReference type="Gene3D" id="1.10.3720.10">
    <property type="entry name" value="MetI-like"/>
    <property type="match status" value="1"/>
</dbReference>
<reference evidence="9 10" key="1">
    <citation type="submission" date="2023-07" db="EMBL/GenBank/DDBJ databases">
        <title>Paenibacillus sp. JX-17 nov. isolated from soil.</title>
        <authorList>
            <person name="Wan Y."/>
            <person name="Liu B."/>
        </authorList>
    </citation>
    <scope>NUCLEOTIDE SEQUENCE [LARGE SCALE GENOMIC DNA]</scope>
    <source>
        <strain evidence="9 10">JX-17</strain>
    </source>
</reference>
<feature type="transmembrane region" description="Helical" evidence="7">
    <location>
        <begin position="70"/>
        <end position="91"/>
    </location>
</feature>
<sequence>MKPYKWISRLILLMYAFLIAAPLYFVLISAFKDSNAFFAHPLGWPKPLTLSNFQALFDQQPMLKYFGNSIVVTLSTVLLVLLLGSLVAYAIVRLGGYSGRILFALYVAGLIVPSQVNMLPIYSLVRKLGWSNHLSGLVVVSIAMLLPLTVFMLTGFMRMLNREILEASSIDGGGEWTLYWRMALPLSAPSLAACSTFLFVMVWNDLLIPMLMINSNEKLTLPLALMQFRGEYVTSYTTLLAGVVAAALPIAILFVFLQRYFVEGMTSGAVKG</sequence>
<feature type="transmembrane region" description="Helical" evidence="7">
    <location>
        <begin position="191"/>
        <end position="213"/>
    </location>
</feature>
<protein>
    <submittedName>
        <fullName evidence="9">Carbohydrate ABC transporter permease</fullName>
    </submittedName>
</protein>